<dbReference type="PROSITE" id="PS00678">
    <property type="entry name" value="WD_REPEATS_1"/>
    <property type="match status" value="1"/>
</dbReference>
<proteinExistence type="inferred from homology"/>
<feature type="repeat" description="WD" evidence="8">
    <location>
        <begin position="187"/>
        <end position="221"/>
    </location>
</feature>
<keyword evidence="3 8" id="KW-0853">WD repeat</keyword>
<reference evidence="10" key="1">
    <citation type="submission" date="2025-08" db="UniProtKB">
        <authorList>
            <consortium name="RefSeq"/>
        </authorList>
    </citation>
    <scope>IDENTIFICATION</scope>
    <source>
        <tissue evidence="10">Whole Larva</tissue>
    </source>
</reference>
<dbReference type="InterPro" id="IPR051973">
    <property type="entry name" value="tRNA_Anticodon_Mtase-Reg"/>
</dbReference>
<evidence type="ECO:0000256" key="6">
    <source>
        <dbReference type="ARBA" id="ARBA00038255"/>
    </source>
</evidence>
<dbReference type="Gene3D" id="2.130.10.10">
    <property type="entry name" value="YVTN repeat-like/Quinoprotein amine dehydrogenase"/>
    <property type="match status" value="3"/>
</dbReference>
<dbReference type="SMART" id="SM00320">
    <property type="entry name" value="WD40"/>
    <property type="match status" value="9"/>
</dbReference>
<evidence type="ECO:0000313" key="10">
    <source>
        <dbReference type="RefSeq" id="XP_017786404.1"/>
    </source>
</evidence>
<organism evidence="9 10">
    <name type="scientific">Nicrophorus vespilloides</name>
    <name type="common">Boreal carrion beetle</name>
    <dbReference type="NCBI Taxonomy" id="110193"/>
    <lineage>
        <taxon>Eukaryota</taxon>
        <taxon>Metazoa</taxon>
        <taxon>Ecdysozoa</taxon>
        <taxon>Arthropoda</taxon>
        <taxon>Hexapoda</taxon>
        <taxon>Insecta</taxon>
        <taxon>Pterygota</taxon>
        <taxon>Neoptera</taxon>
        <taxon>Endopterygota</taxon>
        <taxon>Coleoptera</taxon>
        <taxon>Polyphaga</taxon>
        <taxon>Staphyliniformia</taxon>
        <taxon>Silphidae</taxon>
        <taxon>Nicrophorinae</taxon>
        <taxon>Nicrophorus</taxon>
    </lineage>
</organism>
<comment type="subcellular location">
    <subcellularLocation>
        <location evidence="1">Cytoplasm</location>
    </subcellularLocation>
</comment>
<dbReference type="SUPFAM" id="SSF50978">
    <property type="entry name" value="WD40 repeat-like"/>
    <property type="match status" value="3"/>
</dbReference>
<dbReference type="InterPro" id="IPR001680">
    <property type="entry name" value="WD40_rpt"/>
</dbReference>
<name>A0ABM1NHV4_NICVS</name>
<keyword evidence="2" id="KW-0963">Cytoplasm</keyword>
<keyword evidence="5" id="KW-0677">Repeat</keyword>
<dbReference type="RefSeq" id="XP_017786404.1">
    <property type="nucleotide sequence ID" value="XM_017930915.1"/>
</dbReference>
<dbReference type="InterPro" id="IPR019775">
    <property type="entry name" value="WD40_repeat_CS"/>
</dbReference>
<accession>A0ABM1NHV4</accession>
<dbReference type="PROSITE" id="PS50082">
    <property type="entry name" value="WD_REPEATS_2"/>
    <property type="match status" value="1"/>
</dbReference>
<sequence length="961" mass="109642">MALVKFTGKLIKTDVTAIKLLENHLLCGIGAFLHVYSIDETASSLLHKLRVFNGVRIYGIQLSESGNKVLLHAENQIKVYSMDLKSLEFKEIACVESSDWVLRAKWIDSDENIVAISMHNVIEYYTKDLELKKSIVCEERCILYCANLSYNRWEDLVVLSGTVFSEVLIWKPSFDEGAELCKVLRRLTGHNGVLFSIHHVPGMELICTTSDDRSVILWQFDGELQDVLKTNEEIRLKKRMYGHKARVFGCQLLTNHVVSIGEDGFLIVWDLNGNLLRKIEAHQNGRIWSVDCSEERNMIVTGGGDSGVIVFPIKPLMMIDHLEFQEKATPKHLVLLENNDIVLITDKGCVYQMNSESDWCRLMWTFEEFESYSLLEVSSCRKMIALAGFKGVIRVITLNESNGKLELTAYHRGIEKDRTYSLHWLNCKHILTCGIDGLLYLWRIENGALILLHISQLPKIKERWSTAACLCGKGIAVGDRKGNLHYYDLHDLNPMQTFKRTHNHLGITNLHYDSTSGILTTLGRNSRVCKFKLDSHTRQLELLTSDKLPFTWLCSMVQEKRIITAFSGNDFVLWDYKTRRVVLQLGCGGGHRSWDFNPKHSKFEYVYIKNKTINVIKSEWSCINSRDIIKGFHVNEINSLRCLKRDGCIYSLSGGEDTTLRIAKYDGQNFENIDVLKSHLSSIRCLNLYQLEDESKCFLFSAGGRGQIILWQLDFNKENICNQLFSYYEADSNLSEVRVMDLCSAKINDEVLLFAACSDGKIKIYSMQNDELKLAKTLEYKLKCILKVTLLTYEDETIVVSMATDGYLVFWDLKTGYKFGEIKAHISGINSFAFRKMNEDIFLFLTGGDDNALTMNLFKIVRNENELGLETISDYSNDGTHVAQVSGVYLDEEYFMATSLDQKLTIFKYDILNGTILVRYAGVYNSTISDAKGIEVFRSEKSLEIVLYGLGIEIINCNLSV</sequence>
<dbReference type="InterPro" id="IPR036322">
    <property type="entry name" value="WD40_repeat_dom_sf"/>
</dbReference>
<dbReference type="InterPro" id="IPR015943">
    <property type="entry name" value="WD40/YVTN_repeat-like_dom_sf"/>
</dbReference>
<dbReference type="PANTHER" id="PTHR14344">
    <property type="entry name" value="WD REPEAT PROTEIN"/>
    <property type="match status" value="1"/>
</dbReference>
<gene>
    <name evidence="10" type="primary">LOC108569358</name>
</gene>
<evidence type="ECO:0000256" key="1">
    <source>
        <dbReference type="ARBA" id="ARBA00004496"/>
    </source>
</evidence>
<keyword evidence="9" id="KW-1185">Reference proteome</keyword>
<dbReference type="GeneID" id="108569358"/>
<protein>
    <recommendedName>
        <fullName evidence="7">tRNA (34-2'-O)-methyltransferase regulator WDR6</fullName>
    </recommendedName>
</protein>
<comment type="similarity">
    <text evidence="6">Belongs to the WD repeat WDR6 family.</text>
</comment>
<evidence type="ECO:0000256" key="8">
    <source>
        <dbReference type="PROSITE-ProRule" id="PRU00221"/>
    </source>
</evidence>
<evidence type="ECO:0000256" key="3">
    <source>
        <dbReference type="ARBA" id="ARBA00022574"/>
    </source>
</evidence>
<dbReference type="PANTHER" id="PTHR14344:SF3">
    <property type="entry name" value="WD REPEAT-CONTAINING PROTEIN 6"/>
    <property type="match status" value="1"/>
</dbReference>
<dbReference type="Pfam" id="PF00400">
    <property type="entry name" value="WD40"/>
    <property type="match status" value="2"/>
</dbReference>
<dbReference type="Proteomes" id="UP000695000">
    <property type="component" value="Unplaced"/>
</dbReference>
<evidence type="ECO:0000256" key="4">
    <source>
        <dbReference type="ARBA" id="ARBA00022694"/>
    </source>
</evidence>
<evidence type="ECO:0000313" key="9">
    <source>
        <dbReference type="Proteomes" id="UP000695000"/>
    </source>
</evidence>
<evidence type="ECO:0000256" key="2">
    <source>
        <dbReference type="ARBA" id="ARBA00022490"/>
    </source>
</evidence>
<evidence type="ECO:0000256" key="7">
    <source>
        <dbReference type="ARBA" id="ARBA00040154"/>
    </source>
</evidence>
<keyword evidence="4" id="KW-0819">tRNA processing</keyword>
<evidence type="ECO:0000256" key="5">
    <source>
        <dbReference type="ARBA" id="ARBA00022737"/>
    </source>
</evidence>